<protein>
    <submittedName>
        <fullName evidence="1">Uncharacterized protein</fullName>
    </submittedName>
</protein>
<organism evidence="1 2">
    <name type="scientific">Pseudoalteromonas lipolytica</name>
    <dbReference type="NCBI Taxonomy" id="570156"/>
    <lineage>
        <taxon>Bacteria</taxon>
        <taxon>Pseudomonadati</taxon>
        <taxon>Pseudomonadota</taxon>
        <taxon>Gammaproteobacteria</taxon>
        <taxon>Alteromonadales</taxon>
        <taxon>Pseudoalteromonadaceae</taxon>
        <taxon>Pseudoalteromonas</taxon>
    </lineage>
</organism>
<accession>A0AAD0S454</accession>
<name>A0AAD0S454_9GAMM</name>
<evidence type="ECO:0000313" key="1">
    <source>
        <dbReference type="EMBL" id="AXV67685.1"/>
    </source>
</evidence>
<dbReference type="AlphaFoldDB" id="A0AAD0S454"/>
<reference evidence="1 2" key="1">
    <citation type="submission" date="2018-08" db="EMBL/GenBank/DDBJ databases">
        <title>Draft genome sequence of Pseudoalteromonas donghaensis HJ51.</title>
        <authorList>
            <person name="Oh J."/>
            <person name="Roh D."/>
        </authorList>
    </citation>
    <scope>NUCLEOTIDE SEQUENCE [LARGE SCALE GENOMIC DNA]</scope>
    <source>
        <strain evidence="1 2">HJ51</strain>
        <plasmid evidence="1 2">unnamed2</plasmid>
    </source>
</reference>
<dbReference type="KEGG" id="pdj:D0907_20355"/>
<sequence>MNTGLENEVDSYCIQKFESLLVSVPDFELNFEMFNNLVGERKLTRSLKYFEKTNLITGYSESVRKVPAKINFTQRVSKVNRKKYHVAIQEWCFIH</sequence>
<keyword evidence="1" id="KW-0614">Plasmid</keyword>
<evidence type="ECO:0000313" key="2">
    <source>
        <dbReference type="Proteomes" id="UP000264605"/>
    </source>
</evidence>
<gene>
    <name evidence="1" type="ORF">D0907_20355</name>
</gene>
<dbReference type="Proteomes" id="UP000264605">
    <property type="component" value="Plasmid unnamed2"/>
</dbReference>
<geneLocation type="plasmid" evidence="1 2">
    <name>unnamed2</name>
</geneLocation>
<proteinExistence type="predicted"/>
<dbReference type="EMBL" id="CP032092">
    <property type="protein sequence ID" value="AXV67685.1"/>
    <property type="molecule type" value="Genomic_DNA"/>
</dbReference>